<evidence type="ECO:0000313" key="3">
    <source>
        <dbReference type="Proteomes" id="UP001597641"/>
    </source>
</evidence>
<sequence length="246" mass="28437">MAASLQLAGVGIRVMQVANLPHRQPQVTLALNLRHVQAQSHLRCANRYIEGKKFFFIRFSLYCAVMTYAETLPLPVLKLCRWFNAGCFLICVLVCIDIFILPRLVYKEKIVSRQEMYTTTRNRFSGQSHKRQLDSVILTTKNFRFLYHKAQGFDPTKADSVRFVSTLLFRMVERGYMKRHGEEQELKHGASMFGTSMFIPISIAFIAIFGIAMRHNKEQLLNAAMMNIILIIIQLWLLGYFYSIAN</sequence>
<feature type="transmembrane region" description="Helical" evidence="1">
    <location>
        <begin position="55"/>
        <end position="76"/>
    </location>
</feature>
<organism evidence="2 3">
    <name type="scientific">Pontibacter toksunensis</name>
    <dbReference type="NCBI Taxonomy" id="1332631"/>
    <lineage>
        <taxon>Bacteria</taxon>
        <taxon>Pseudomonadati</taxon>
        <taxon>Bacteroidota</taxon>
        <taxon>Cytophagia</taxon>
        <taxon>Cytophagales</taxon>
        <taxon>Hymenobacteraceae</taxon>
        <taxon>Pontibacter</taxon>
    </lineage>
</organism>
<feature type="transmembrane region" description="Helical" evidence="1">
    <location>
        <begin position="224"/>
        <end position="245"/>
    </location>
</feature>
<dbReference type="Proteomes" id="UP001597641">
    <property type="component" value="Unassembled WGS sequence"/>
</dbReference>
<protein>
    <submittedName>
        <fullName evidence="2">Uncharacterized protein</fullName>
    </submittedName>
</protein>
<keyword evidence="1" id="KW-0812">Transmembrane</keyword>
<dbReference type="RefSeq" id="WP_377485423.1">
    <property type="nucleotide sequence ID" value="NZ_JBHUOX010000009.1"/>
</dbReference>
<reference evidence="3" key="1">
    <citation type="journal article" date="2019" name="Int. J. Syst. Evol. Microbiol.">
        <title>The Global Catalogue of Microorganisms (GCM) 10K type strain sequencing project: providing services to taxonomists for standard genome sequencing and annotation.</title>
        <authorList>
            <consortium name="The Broad Institute Genomics Platform"/>
            <consortium name="The Broad Institute Genome Sequencing Center for Infectious Disease"/>
            <person name="Wu L."/>
            <person name="Ma J."/>
        </authorList>
    </citation>
    <scope>NUCLEOTIDE SEQUENCE [LARGE SCALE GENOMIC DNA]</scope>
    <source>
        <strain evidence="3">KCTC 23984</strain>
    </source>
</reference>
<feature type="transmembrane region" description="Helical" evidence="1">
    <location>
        <begin position="189"/>
        <end position="212"/>
    </location>
</feature>
<accession>A0ABW6BWE3</accession>
<feature type="transmembrane region" description="Helical" evidence="1">
    <location>
        <begin position="82"/>
        <end position="106"/>
    </location>
</feature>
<keyword evidence="1" id="KW-1133">Transmembrane helix</keyword>
<comment type="caution">
    <text evidence="2">The sequence shown here is derived from an EMBL/GenBank/DDBJ whole genome shotgun (WGS) entry which is preliminary data.</text>
</comment>
<evidence type="ECO:0000256" key="1">
    <source>
        <dbReference type="SAM" id="Phobius"/>
    </source>
</evidence>
<gene>
    <name evidence="2" type="ORF">ACFS7Z_13550</name>
</gene>
<dbReference type="EMBL" id="JBHUOX010000009">
    <property type="protein sequence ID" value="MFD3001393.1"/>
    <property type="molecule type" value="Genomic_DNA"/>
</dbReference>
<name>A0ABW6BWE3_9BACT</name>
<proteinExistence type="predicted"/>
<evidence type="ECO:0000313" key="2">
    <source>
        <dbReference type="EMBL" id="MFD3001393.1"/>
    </source>
</evidence>
<keyword evidence="1" id="KW-0472">Membrane</keyword>
<keyword evidence="3" id="KW-1185">Reference proteome</keyword>